<evidence type="ECO:0000313" key="4">
    <source>
        <dbReference type="Proteomes" id="UP000282321"/>
    </source>
</evidence>
<dbReference type="EMBL" id="QNBC01000028">
    <property type="protein sequence ID" value="RKX66989.1"/>
    <property type="molecule type" value="Genomic_DNA"/>
</dbReference>
<evidence type="ECO:0000256" key="2">
    <source>
        <dbReference type="ARBA" id="ARBA00023150"/>
    </source>
</evidence>
<dbReference type="AlphaFoldDB" id="A0A660S9N6"/>
<keyword evidence="1" id="KW-0963">Cytoplasm</keyword>
<gene>
    <name evidence="3" type="ORF">DRP44_03060</name>
</gene>
<accession>A0A660S9N6</accession>
<evidence type="ECO:0000256" key="1">
    <source>
        <dbReference type="ARBA" id="ARBA00022490"/>
    </source>
</evidence>
<dbReference type="PANTHER" id="PTHR30592:SF1">
    <property type="entry name" value="SULFUR CARRIER PROTEIN FDHD"/>
    <property type="match status" value="1"/>
</dbReference>
<dbReference type="InterPro" id="IPR016193">
    <property type="entry name" value="Cytidine_deaminase-like"/>
</dbReference>
<dbReference type="Gene3D" id="3.40.140.10">
    <property type="entry name" value="Cytidine Deaminase, domain 2"/>
    <property type="match status" value="1"/>
</dbReference>
<keyword evidence="2" id="KW-0501">Molybdenum cofactor biosynthesis</keyword>
<name>A0A660S9N6_UNCT6</name>
<protein>
    <recommendedName>
        <fullName evidence="5">Protein FdhD</fullName>
    </recommendedName>
</protein>
<evidence type="ECO:0008006" key="5">
    <source>
        <dbReference type="Google" id="ProtNLM"/>
    </source>
</evidence>
<dbReference type="PIRSF" id="PIRSF015626">
    <property type="entry name" value="FdhD"/>
    <property type="match status" value="1"/>
</dbReference>
<dbReference type="Pfam" id="PF02634">
    <property type="entry name" value="FdhD-NarQ"/>
    <property type="match status" value="2"/>
</dbReference>
<dbReference type="Proteomes" id="UP000282321">
    <property type="component" value="Unassembled WGS sequence"/>
</dbReference>
<reference evidence="3 4" key="1">
    <citation type="submission" date="2018-06" db="EMBL/GenBank/DDBJ databases">
        <title>Extensive metabolic versatility and redundancy in microbially diverse, dynamic hydrothermal sediments.</title>
        <authorList>
            <person name="Dombrowski N."/>
            <person name="Teske A."/>
            <person name="Baker B.J."/>
        </authorList>
    </citation>
    <scope>NUCLEOTIDE SEQUENCE [LARGE SCALE GENOMIC DNA]</scope>
    <source>
        <strain evidence="3">B35_G9</strain>
    </source>
</reference>
<dbReference type="GO" id="GO:0006777">
    <property type="term" value="P:Mo-molybdopterin cofactor biosynthetic process"/>
    <property type="evidence" value="ECO:0007669"/>
    <property type="project" value="UniProtKB-KW"/>
</dbReference>
<dbReference type="Gene3D" id="3.10.20.10">
    <property type="match status" value="1"/>
</dbReference>
<dbReference type="GO" id="GO:0016783">
    <property type="term" value="F:sulfurtransferase activity"/>
    <property type="evidence" value="ECO:0007669"/>
    <property type="project" value="InterPro"/>
</dbReference>
<evidence type="ECO:0000313" key="3">
    <source>
        <dbReference type="EMBL" id="RKX66989.1"/>
    </source>
</evidence>
<dbReference type="PANTHER" id="PTHR30592">
    <property type="entry name" value="FORMATE DEHYDROGENASE"/>
    <property type="match status" value="1"/>
</dbReference>
<dbReference type="InterPro" id="IPR003786">
    <property type="entry name" value="FdhD"/>
</dbReference>
<proteinExistence type="predicted"/>
<sequence>MKKRILRIFKDHEIEVDDDIIEESWITLNLNGRNYFRGIILNDAIEYFAMGFLKSEGVIKSKSDIKKLSIGSGVIDIKVKSRGKTPILPPFEKKKSISKDIIFQIGRDFDGIGELYKTTGGVHVCALYDEKGGLLFFFEDLSRRNAFDKVIGKAMKDEISLLNKIIITSGRMSSDIVYKVARSGISTIISKSAPTDLAIKKAREFKINMIGFLRGNRFNIYTNPELFLEH</sequence>
<dbReference type="SUPFAM" id="SSF53927">
    <property type="entry name" value="Cytidine deaminase-like"/>
    <property type="match status" value="1"/>
</dbReference>
<organism evidence="3 4">
    <name type="scientific">candidate division TA06 bacterium</name>
    <dbReference type="NCBI Taxonomy" id="2250710"/>
    <lineage>
        <taxon>Bacteria</taxon>
        <taxon>Bacteria division TA06</taxon>
    </lineage>
</organism>
<comment type="caution">
    <text evidence="3">The sequence shown here is derived from an EMBL/GenBank/DDBJ whole genome shotgun (WGS) entry which is preliminary data.</text>
</comment>